<evidence type="ECO:0000313" key="3">
    <source>
        <dbReference type="EMBL" id="MDU0258672.1"/>
    </source>
</evidence>
<dbReference type="Proteomes" id="UP001055105">
    <property type="component" value="Unassembled WGS sequence"/>
</dbReference>
<sequence>MKTYRINKNAARLAQGTGFAPELIYNISLVRFQGRNGRCIAAWTPGIKRPRYVYKAHTPEEYDKAMERIRQEAERFRRHDEAVARSSEEFRRSLRVGDILYSSWGWEQTNIDFYQVIAIRGSAVDLRQLDQRTTEDGYMCGTTVPLPDVFKGKTHTHRLSKNYIRIDSYRTAWKWDGQPLRCSWYA</sequence>
<evidence type="ECO:0000313" key="2">
    <source>
        <dbReference type="EMBL" id="GKI19322.1"/>
    </source>
</evidence>
<dbReference type="RefSeq" id="WP_227042911.1">
    <property type="nucleotide sequence ID" value="NZ_AP025581.1"/>
</dbReference>
<protein>
    <submittedName>
        <fullName evidence="1">Uncharacterized protein</fullName>
    </submittedName>
</protein>
<gene>
    <name evidence="1" type="ORF">CE91St16_18820</name>
    <name evidence="2" type="ORF">CE91St16_22300</name>
    <name evidence="3" type="ORF">RVH17_00825</name>
</gene>
<name>A0AA37KSQ3_9BACT</name>
<reference evidence="3" key="2">
    <citation type="submission" date="2023-10" db="EMBL/GenBank/DDBJ databases">
        <title>Genome Sequence of the Bacteria from From Gut Wall in Crohn's Disease.</title>
        <authorList>
            <person name="Rodriguez-Palacios A."/>
        </authorList>
    </citation>
    <scope>NUCLEOTIDE SEQUENCE</scope>
    <source>
        <strain evidence="3">CavFT-hAR58</strain>
    </source>
</reference>
<accession>A0AA37KSQ3</accession>
<dbReference type="EMBL" id="BQOL01000001">
    <property type="protein sequence ID" value="GKI19322.1"/>
    <property type="molecule type" value="Genomic_DNA"/>
</dbReference>
<comment type="caution">
    <text evidence="1">The sequence shown here is derived from an EMBL/GenBank/DDBJ whole genome shotgun (WGS) entry which is preliminary data.</text>
</comment>
<dbReference type="AlphaFoldDB" id="A0AA37KSQ3"/>
<evidence type="ECO:0000313" key="1">
    <source>
        <dbReference type="EMBL" id="GKI18974.1"/>
    </source>
</evidence>
<organism evidence="1 4">
    <name type="scientific">Alistipes finegoldii</name>
    <dbReference type="NCBI Taxonomy" id="214856"/>
    <lineage>
        <taxon>Bacteria</taxon>
        <taxon>Pseudomonadati</taxon>
        <taxon>Bacteroidota</taxon>
        <taxon>Bacteroidia</taxon>
        <taxon>Bacteroidales</taxon>
        <taxon>Rikenellaceae</taxon>
        <taxon>Alistipes</taxon>
    </lineage>
</organism>
<dbReference type="EMBL" id="BQOL01000001">
    <property type="protein sequence ID" value="GKI18974.1"/>
    <property type="molecule type" value="Genomic_DNA"/>
</dbReference>
<reference evidence="1" key="1">
    <citation type="submission" date="2022-01" db="EMBL/GenBank/DDBJ databases">
        <title>Novel bile acid biosynthetic pathways are enriched in the microbiome of centenarians.</title>
        <authorList>
            <person name="Sato Y."/>
            <person name="Atarashi K."/>
            <person name="Plichta R.D."/>
            <person name="Arai Y."/>
            <person name="Sasajima S."/>
            <person name="Kearney M.S."/>
            <person name="Suda W."/>
            <person name="Takeshita K."/>
            <person name="Sasaki T."/>
            <person name="Okamoto S."/>
            <person name="Skelly N.A."/>
            <person name="Okamura Y."/>
            <person name="Vlamakis H."/>
            <person name="Li Y."/>
            <person name="Tanoue T."/>
            <person name="Takei H."/>
            <person name="Nittono H."/>
            <person name="Narushima S."/>
            <person name="Irie J."/>
            <person name="Itoh H."/>
            <person name="Moriya K."/>
            <person name="Sugiura Y."/>
            <person name="Suematsu M."/>
            <person name="Moritoki N."/>
            <person name="Shibata S."/>
            <person name="Littman R.D."/>
            <person name="Fischbach A.M."/>
            <person name="Uwamino Y."/>
            <person name="Inoue T."/>
            <person name="Honda A."/>
            <person name="Hattori M."/>
            <person name="Murai T."/>
            <person name="Xavier J.R."/>
            <person name="Hirose N."/>
            <person name="Honda K."/>
        </authorList>
    </citation>
    <scope>NUCLEOTIDE SEQUENCE</scope>
    <source>
        <strain evidence="1">CE91-St16</strain>
    </source>
</reference>
<dbReference type="EMBL" id="JAWDES010000003">
    <property type="protein sequence ID" value="MDU0258672.1"/>
    <property type="molecule type" value="Genomic_DNA"/>
</dbReference>
<evidence type="ECO:0000313" key="4">
    <source>
        <dbReference type="Proteomes" id="UP001055105"/>
    </source>
</evidence>
<proteinExistence type="predicted"/>
<dbReference type="Proteomes" id="UP001181347">
    <property type="component" value="Unassembled WGS sequence"/>
</dbReference>